<dbReference type="OrthoDB" id="6506445at2759"/>
<feature type="domain" description="Ribitol-5-phosphate transferase FKTN N-terminal" evidence="6">
    <location>
        <begin position="22"/>
        <end position="86"/>
    </location>
</feature>
<dbReference type="EMBL" id="OC931092">
    <property type="protein sequence ID" value="CAD7658986.1"/>
    <property type="molecule type" value="Genomic_DNA"/>
</dbReference>
<dbReference type="Pfam" id="PF19737">
    <property type="entry name" value="FKTN_N"/>
    <property type="match status" value="2"/>
</dbReference>
<keyword evidence="4 5" id="KW-0472">Membrane</keyword>
<dbReference type="AlphaFoldDB" id="A0A7R9QUL0"/>
<proteinExistence type="predicted"/>
<dbReference type="EMBL" id="CAJPVJ010016267">
    <property type="protein sequence ID" value="CAG2176172.1"/>
    <property type="molecule type" value="Genomic_DNA"/>
</dbReference>
<reference evidence="7" key="1">
    <citation type="submission" date="2020-11" db="EMBL/GenBank/DDBJ databases">
        <authorList>
            <person name="Tran Van P."/>
        </authorList>
    </citation>
    <scope>NUCLEOTIDE SEQUENCE</scope>
</reference>
<evidence type="ECO:0000313" key="7">
    <source>
        <dbReference type="EMBL" id="CAD7658986.1"/>
    </source>
</evidence>
<keyword evidence="2 5" id="KW-0812">Transmembrane</keyword>
<evidence type="ECO:0000256" key="2">
    <source>
        <dbReference type="ARBA" id="ARBA00022692"/>
    </source>
</evidence>
<gene>
    <name evidence="7" type="ORF">ONB1V03_LOCUS15606</name>
</gene>
<name>A0A7R9QUL0_9ACAR</name>
<protein>
    <recommendedName>
        <fullName evidence="6">Ribitol-5-phosphate transferase FKTN N-terminal domain-containing protein</fullName>
    </recommendedName>
</protein>
<dbReference type="Proteomes" id="UP000728032">
    <property type="component" value="Unassembled WGS sequence"/>
</dbReference>
<feature type="domain" description="Ribitol-5-phosphate transferase FKTN N-terminal" evidence="6">
    <location>
        <begin position="358"/>
        <end position="570"/>
    </location>
</feature>
<keyword evidence="3 5" id="KW-1133">Transmembrane helix</keyword>
<sequence length="639" mass="74493">MGQVPDQYFLPDLQNNSKMFPKDLQYGQMESAFDSFNLTVYNQSYSGLDIHIPEPAVHFMAQIKTSTFIECNYEMAVNFHRQYKKKYTEGPNKDSQVKDALQALNHMARSLGSIPIYISSGTLLGWYRQCGVIPYTSDLDTATWAMYASNEATDRWLNNDVGFRLAYIYGLIENGYQYAFYSRYNLRVDVFYTYRELPNLTYTGHKPSQKLYFRYWYPYFELCSAELVGLKVQVPCTPESVVSAEYGPNFYTPVSDWNYMASAYNTGPHRYWANDEEAKRAYRDGKYGKVIALLVCLTLLFILLAYHMVSYGWESQYRIPGRHQASHGFTNRVSGHETYAAEVVMFDTSDLWFTEHAMDFMQIVDDFKLRVFLIEPIILYLMIDWKHKKLLDVRDLLPDHLMDDIMGSKLYCLSFGVFMNEFGFQHKLHQELTKRSFNISMIDGLDGSQRHFATDVTQMDETVLHLFYTKDDECIQISVFHKRNDFLWVGEIPVHRNESYNFMDIFYGKHESAFDSFGLQSVKVVRNIKLLIPDRVVHFISQYKSSKFIECDYSLAKSMTKIYPKSESMDRKVRESLIALKMFTSKHLTPFFITGGTLLGWYGHCGVIPYTTDVDTGMWSTYASPQLIDTFIRNTNDFK</sequence>
<evidence type="ECO:0000256" key="1">
    <source>
        <dbReference type="ARBA" id="ARBA00004167"/>
    </source>
</evidence>
<feature type="transmembrane region" description="Helical" evidence="5">
    <location>
        <begin position="290"/>
        <end position="309"/>
    </location>
</feature>
<dbReference type="PANTHER" id="PTHR15407">
    <property type="entry name" value="FUKUTIN-RELATED"/>
    <property type="match status" value="1"/>
</dbReference>
<evidence type="ECO:0000313" key="8">
    <source>
        <dbReference type="Proteomes" id="UP000728032"/>
    </source>
</evidence>
<accession>A0A7R9QUL0</accession>
<evidence type="ECO:0000256" key="3">
    <source>
        <dbReference type="ARBA" id="ARBA00022989"/>
    </source>
</evidence>
<keyword evidence="8" id="KW-1185">Reference proteome</keyword>
<dbReference type="InterPro" id="IPR045587">
    <property type="entry name" value="FKTN_N"/>
</dbReference>
<evidence type="ECO:0000259" key="6">
    <source>
        <dbReference type="Pfam" id="PF19737"/>
    </source>
</evidence>
<organism evidence="7">
    <name type="scientific">Oppiella nova</name>
    <dbReference type="NCBI Taxonomy" id="334625"/>
    <lineage>
        <taxon>Eukaryota</taxon>
        <taxon>Metazoa</taxon>
        <taxon>Ecdysozoa</taxon>
        <taxon>Arthropoda</taxon>
        <taxon>Chelicerata</taxon>
        <taxon>Arachnida</taxon>
        <taxon>Acari</taxon>
        <taxon>Acariformes</taxon>
        <taxon>Sarcoptiformes</taxon>
        <taxon>Oribatida</taxon>
        <taxon>Brachypylina</taxon>
        <taxon>Oppioidea</taxon>
        <taxon>Oppiidae</taxon>
        <taxon>Oppiella</taxon>
    </lineage>
</organism>
<dbReference type="PANTHER" id="PTHR15407:SF28">
    <property type="entry name" value="RIBITOL-5-PHOSPHATE TRANSFERASE FKTN"/>
    <property type="match status" value="1"/>
</dbReference>
<evidence type="ECO:0000256" key="4">
    <source>
        <dbReference type="ARBA" id="ARBA00023136"/>
    </source>
</evidence>
<evidence type="ECO:0000256" key="5">
    <source>
        <dbReference type="SAM" id="Phobius"/>
    </source>
</evidence>
<comment type="subcellular location">
    <subcellularLocation>
        <location evidence="1">Membrane</location>
        <topology evidence="1">Single-pass membrane protein</topology>
    </subcellularLocation>
</comment>
<feature type="non-terminal residue" evidence="7">
    <location>
        <position position="1"/>
    </location>
</feature>
<dbReference type="GO" id="GO:0016020">
    <property type="term" value="C:membrane"/>
    <property type="evidence" value="ECO:0007669"/>
    <property type="project" value="UniProtKB-SubCell"/>
</dbReference>
<dbReference type="InterPro" id="IPR009644">
    <property type="entry name" value="FKTN/MNN4/W02B3.4-1"/>
</dbReference>